<dbReference type="SUPFAM" id="SSF53098">
    <property type="entry name" value="Ribonuclease H-like"/>
    <property type="match status" value="1"/>
</dbReference>
<comment type="similarity">
    <text evidence="5">Belongs to the YqgF HJR family.</text>
</comment>
<dbReference type="SMART" id="SM00732">
    <property type="entry name" value="YqgFc"/>
    <property type="match status" value="1"/>
</dbReference>
<dbReference type="GO" id="GO:0000967">
    <property type="term" value="P:rRNA 5'-end processing"/>
    <property type="evidence" value="ECO:0007669"/>
    <property type="project" value="UniProtKB-UniRule"/>
</dbReference>
<protein>
    <recommendedName>
        <fullName evidence="5">Putative pre-16S rRNA nuclease</fullName>
        <ecNumber evidence="5">3.1.-.-</ecNumber>
    </recommendedName>
</protein>
<dbReference type="InterPro" id="IPR005227">
    <property type="entry name" value="YqgF"/>
</dbReference>
<dbReference type="InterPro" id="IPR006641">
    <property type="entry name" value="YqgF/RNaseH-like_dom"/>
</dbReference>
<proteinExistence type="inferred from homology"/>
<dbReference type="CDD" id="cd16964">
    <property type="entry name" value="YqgF"/>
    <property type="match status" value="1"/>
</dbReference>
<dbReference type="PANTHER" id="PTHR33317">
    <property type="entry name" value="POLYNUCLEOTIDYL TRANSFERASE, RIBONUCLEASE H-LIKE SUPERFAMILY PROTEIN"/>
    <property type="match status" value="1"/>
</dbReference>
<evidence type="ECO:0000259" key="6">
    <source>
        <dbReference type="SMART" id="SM00732"/>
    </source>
</evidence>
<evidence type="ECO:0000313" key="8">
    <source>
        <dbReference type="Proteomes" id="UP000254771"/>
    </source>
</evidence>
<dbReference type="Proteomes" id="UP000254771">
    <property type="component" value="Unassembled WGS sequence"/>
</dbReference>
<dbReference type="GO" id="GO:0016788">
    <property type="term" value="F:hydrolase activity, acting on ester bonds"/>
    <property type="evidence" value="ECO:0007669"/>
    <property type="project" value="UniProtKB-UniRule"/>
</dbReference>
<evidence type="ECO:0000256" key="3">
    <source>
        <dbReference type="ARBA" id="ARBA00022722"/>
    </source>
</evidence>
<organism evidence="7 8">
    <name type="scientific">endosymbiont of Escarpia spicata</name>
    <dbReference type="NCBI Taxonomy" id="2200908"/>
    <lineage>
        <taxon>Bacteria</taxon>
        <taxon>Pseudomonadati</taxon>
        <taxon>Pseudomonadota</taxon>
        <taxon>Gammaproteobacteria</taxon>
        <taxon>sulfur-oxidizing symbionts</taxon>
    </lineage>
</organism>
<keyword evidence="8" id="KW-1185">Reference proteome</keyword>
<name>A0A370DAH8_9GAMM</name>
<dbReference type="AlphaFoldDB" id="A0A370DAH8"/>
<evidence type="ECO:0000256" key="2">
    <source>
        <dbReference type="ARBA" id="ARBA00022517"/>
    </source>
</evidence>
<keyword evidence="3 5" id="KW-0540">Nuclease</keyword>
<dbReference type="GO" id="GO:0004518">
    <property type="term" value="F:nuclease activity"/>
    <property type="evidence" value="ECO:0007669"/>
    <property type="project" value="UniProtKB-KW"/>
</dbReference>
<evidence type="ECO:0000313" key="7">
    <source>
        <dbReference type="EMBL" id="RDH81893.1"/>
    </source>
</evidence>
<comment type="subcellular location">
    <subcellularLocation>
        <location evidence="5">Cytoplasm</location>
    </subcellularLocation>
</comment>
<keyword evidence="2 5" id="KW-0690">Ribosome biogenesis</keyword>
<comment type="caution">
    <text evidence="7">The sequence shown here is derived from an EMBL/GenBank/DDBJ whole genome shotgun (WGS) entry which is preliminary data.</text>
</comment>
<keyword evidence="1 5" id="KW-0963">Cytoplasm</keyword>
<dbReference type="EMBL" id="QFXE01000021">
    <property type="protein sequence ID" value="RDH81893.1"/>
    <property type="molecule type" value="Genomic_DNA"/>
</dbReference>
<dbReference type="HAMAP" id="MF_00651">
    <property type="entry name" value="Nuclease_YqgF"/>
    <property type="match status" value="1"/>
</dbReference>
<dbReference type="NCBIfam" id="TIGR00250">
    <property type="entry name" value="RNAse_H_YqgF"/>
    <property type="match status" value="1"/>
</dbReference>
<dbReference type="InterPro" id="IPR012337">
    <property type="entry name" value="RNaseH-like_sf"/>
</dbReference>
<evidence type="ECO:0000256" key="1">
    <source>
        <dbReference type="ARBA" id="ARBA00022490"/>
    </source>
</evidence>
<evidence type="ECO:0000256" key="4">
    <source>
        <dbReference type="ARBA" id="ARBA00022801"/>
    </source>
</evidence>
<dbReference type="InterPro" id="IPR037027">
    <property type="entry name" value="YqgF/RNaseH-like_dom_sf"/>
</dbReference>
<sequence length="134" mass="15178">MINRVLGFDYGTRKIGVAVGQTITATATALETLLPVKNKPDWQRISQLVDEWKPDALIVGLPLDVDDTETDATAPAKRFSRQLEGRYRLPVLMTDERFTSFEARDRLGHKAKRIEEYDAMAAKLIIETWLSENS</sequence>
<dbReference type="GO" id="GO:0005829">
    <property type="term" value="C:cytosol"/>
    <property type="evidence" value="ECO:0007669"/>
    <property type="project" value="TreeGrafter"/>
</dbReference>
<reference evidence="7 8" key="1">
    <citation type="journal article" date="2018" name="ISME J.">
        <title>Endosymbiont genomes yield clues of tubeworm success.</title>
        <authorList>
            <person name="Li Y."/>
            <person name="Liles M.R."/>
            <person name="Halanych K.M."/>
        </authorList>
    </citation>
    <scope>NUCLEOTIDE SEQUENCE [LARGE SCALE GENOMIC DNA]</scope>
    <source>
        <strain evidence="7">A1462</strain>
    </source>
</reference>
<dbReference type="EC" id="3.1.-.-" evidence="5"/>
<accession>A0A370DAH8</accession>
<dbReference type="PANTHER" id="PTHR33317:SF4">
    <property type="entry name" value="POLYNUCLEOTIDYL TRANSFERASE, RIBONUCLEASE H-LIKE SUPERFAMILY PROTEIN"/>
    <property type="match status" value="1"/>
</dbReference>
<feature type="domain" description="YqgF/RNase H-like" evidence="6">
    <location>
        <begin position="3"/>
        <end position="103"/>
    </location>
</feature>
<comment type="function">
    <text evidence="5">Could be a nuclease involved in processing of the 5'-end of pre-16S rRNA.</text>
</comment>
<keyword evidence="4 5" id="KW-0378">Hydrolase</keyword>
<evidence type="ECO:0000256" key="5">
    <source>
        <dbReference type="HAMAP-Rule" id="MF_00651"/>
    </source>
</evidence>
<dbReference type="Gene3D" id="3.30.420.140">
    <property type="entry name" value="YqgF/RNase H-like domain"/>
    <property type="match status" value="1"/>
</dbReference>
<dbReference type="Pfam" id="PF03652">
    <property type="entry name" value="RuvX"/>
    <property type="match status" value="1"/>
</dbReference>
<gene>
    <name evidence="7" type="ORF">DIZ78_15710</name>
</gene>